<organism evidence="1 2">
    <name type="scientific">Trifolium pratense</name>
    <name type="common">Red clover</name>
    <dbReference type="NCBI Taxonomy" id="57577"/>
    <lineage>
        <taxon>Eukaryota</taxon>
        <taxon>Viridiplantae</taxon>
        <taxon>Streptophyta</taxon>
        <taxon>Embryophyta</taxon>
        <taxon>Tracheophyta</taxon>
        <taxon>Spermatophyta</taxon>
        <taxon>Magnoliopsida</taxon>
        <taxon>eudicotyledons</taxon>
        <taxon>Gunneridae</taxon>
        <taxon>Pentapetalae</taxon>
        <taxon>rosids</taxon>
        <taxon>fabids</taxon>
        <taxon>Fabales</taxon>
        <taxon>Fabaceae</taxon>
        <taxon>Papilionoideae</taxon>
        <taxon>50 kb inversion clade</taxon>
        <taxon>NPAAA clade</taxon>
        <taxon>Hologalegina</taxon>
        <taxon>IRL clade</taxon>
        <taxon>Trifolieae</taxon>
        <taxon>Trifolium</taxon>
    </lineage>
</organism>
<accession>A0ACB0IM44</accession>
<reference evidence="1" key="1">
    <citation type="submission" date="2023-10" db="EMBL/GenBank/DDBJ databases">
        <authorList>
            <person name="Rodriguez Cubillos JULIANA M."/>
            <person name="De Vega J."/>
        </authorList>
    </citation>
    <scope>NUCLEOTIDE SEQUENCE</scope>
</reference>
<dbReference type="EMBL" id="CASHSV030000001">
    <property type="protein sequence ID" value="CAJ2633232.1"/>
    <property type="molecule type" value="Genomic_DNA"/>
</dbReference>
<sequence length="198" mass="22628">MWIHRNKLLFRELNDWKNIKTVQTTTSVDVQTEMNVIKWKKPSPGRIKYNIDAAFPSNNNRIGLGICIRDETGAFIRAKTEWVEPKCEVHVGEALGFLSALRWVHELNLGPVDFELDSKLVVDSFRHHRKDFTEFGAIIQHCKVLFSSFYVNSSVEFVRRQSNEVAHALATAAPSLASVQILVDIPNCIEHILINDML</sequence>
<proteinExistence type="predicted"/>
<dbReference type="Proteomes" id="UP001177021">
    <property type="component" value="Unassembled WGS sequence"/>
</dbReference>
<protein>
    <submittedName>
        <fullName evidence="1">Uncharacterized protein</fullName>
    </submittedName>
</protein>
<evidence type="ECO:0000313" key="2">
    <source>
        <dbReference type="Proteomes" id="UP001177021"/>
    </source>
</evidence>
<name>A0ACB0IM44_TRIPR</name>
<evidence type="ECO:0000313" key="1">
    <source>
        <dbReference type="EMBL" id="CAJ2633232.1"/>
    </source>
</evidence>
<comment type="caution">
    <text evidence="1">The sequence shown here is derived from an EMBL/GenBank/DDBJ whole genome shotgun (WGS) entry which is preliminary data.</text>
</comment>
<gene>
    <name evidence="1" type="ORF">MILVUS5_LOCUS4370</name>
</gene>
<keyword evidence="2" id="KW-1185">Reference proteome</keyword>